<dbReference type="AlphaFoldDB" id="A0A8J2VZE1"/>
<evidence type="ECO:0000313" key="9">
    <source>
        <dbReference type="EMBL" id="GGE41183.1"/>
    </source>
</evidence>
<evidence type="ECO:0000256" key="3">
    <source>
        <dbReference type="ARBA" id="ARBA00022475"/>
    </source>
</evidence>
<dbReference type="Gene3D" id="3.40.50.300">
    <property type="entry name" value="P-loop containing nucleotide triphosphate hydrolases"/>
    <property type="match status" value="1"/>
</dbReference>
<dbReference type="Gene3D" id="2.40.50.100">
    <property type="match status" value="1"/>
</dbReference>
<dbReference type="SUPFAM" id="SSF52540">
    <property type="entry name" value="P-loop containing nucleoside triphosphate hydrolases"/>
    <property type="match status" value="1"/>
</dbReference>
<keyword evidence="3" id="KW-1003">Cell membrane</keyword>
<dbReference type="GO" id="GO:0008643">
    <property type="term" value="P:carbohydrate transport"/>
    <property type="evidence" value="ECO:0007669"/>
    <property type="project" value="InterPro"/>
</dbReference>
<dbReference type="RefSeq" id="WP_188409428.1">
    <property type="nucleotide sequence ID" value="NZ_BMCP01000002.1"/>
</dbReference>
<dbReference type="Pfam" id="PF00005">
    <property type="entry name" value="ABC_tran"/>
    <property type="match status" value="1"/>
</dbReference>
<dbReference type="SUPFAM" id="SSF50331">
    <property type="entry name" value="MOP-like"/>
    <property type="match status" value="1"/>
</dbReference>
<comment type="similarity">
    <text evidence="1">Belongs to the ABC transporter superfamily.</text>
</comment>
<feature type="domain" description="ABC transporter" evidence="8">
    <location>
        <begin position="4"/>
        <end position="235"/>
    </location>
</feature>
<proteinExistence type="inferred from homology"/>
<keyword evidence="5 9" id="KW-0067">ATP-binding</keyword>
<gene>
    <name evidence="9" type="primary">ugpC</name>
    <name evidence="9" type="ORF">GCM10007276_18210</name>
</gene>
<evidence type="ECO:0000256" key="4">
    <source>
        <dbReference type="ARBA" id="ARBA00022741"/>
    </source>
</evidence>
<dbReference type="Proteomes" id="UP000602745">
    <property type="component" value="Unassembled WGS sequence"/>
</dbReference>
<evidence type="ECO:0000256" key="5">
    <source>
        <dbReference type="ARBA" id="ARBA00022840"/>
    </source>
</evidence>
<dbReference type="InterPro" id="IPR040582">
    <property type="entry name" value="OB_MalK-like"/>
</dbReference>
<dbReference type="Pfam" id="PF17912">
    <property type="entry name" value="OB_MalK"/>
    <property type="match status" value="1"/>
</dbReference>
<dbReference type="InterPro" id="IPR027417">
    <property type="entry name" value="P-loop_NTPase"/>
</dbReference>
<dbReference type="PANTHER" id="PTHR43875:SF15">
    <property type="entry name" value="TREHALOSE IMPORT ATP-BINDING PROTEIN SUGC"/>
    <property type="match status" value="1"/>
</dbReference>
<protein>
    <submittedName>
        <fullName evidence="9">sn-glycerol-3-phosphate import ATP-binding protein UgpC</fullName>
    </submittedName>
</protein>
<dbReference type="InterPro" id="IPR003439">
    <property type="entry name" value="ABC_transporter-like_ATP-bd"/>
</dbReference>
<name>A0A8J2VZE1_9RHOB</name>
<dbReference type="InterPro" id="IPR008995">
    <property type="entry name" value="Mo/tungstate-bd_C_term_dom"/>
</dbReference>
<dbReference type="SMART" id="SM00382">
    <property type="entry name" value="AAA"/>
    <property type="match status" value="1"/>
</dbReference>
<evidence type="ECO:0000256" key="2">
    <source>
        <dbReference type="ARBA" id="ARBA00022448"/>
    </source>
</evidence>
<reference evidence="9" key="2">
    <citation type="submission" date="2020-09" db="EMBL/GenBank/DDBJ databases">
        <authorList>
            <person name="Sun Q."/>
            <person name="Sedlacek I."/>
        </authorList>
    </citation>
    <scope>NUCLEOTIDE SEQUENCE</scope>
    <source>
        <strain evidence="9">CCM 7684</strain>
    </source>
</reference>
<evidence type="ECO:0000256" key="6">
    <source>
        <dbReference type="ARBA" id="ARBA00022967"/>
    </source>
</evidence>
<comment type="caution">
    <text evidence="9">The sequence shown here is derived from an EMBL/GenBank/DDBJ whole genome shotgun (WGS) entry which is preliminary data.</text>
</comment>
<keyword evidence="10" id="KW-1185">Reference proteome</keyword>
<dbReference type="GO" id="GO:0140359">
    <property type="term" value="F:ABC-type transporter activity"/>
    <property type="evidence" value="ECO:0007669"/>
    <property type="project" value="InterPro"/>
</dbReference>
<dbReference type="GO" id="GO:0016887">
    <property type="term" value="F:ATP hydrolysis activity"/>
    <property type="evidence" value="ECO:0007669"/>
    <property type="project" value="InterPro"/>
</dbReference>
<dbReference type="InterPro" id="IPR017871">
    <property type="entry name" value="ABC_transporter-like_CS"/>
</dbReference>
<evidence type="ECO:0000259" key="8">
    <source>
        <dbReference type="PROSITE" id="PS50893"/>
    </source>
</evidence>
<evidence type="ECO:0000256" key="1">
    <source>
        <dbReference type="ARBA" id="ARBA00005417"/>
    </source>
</evidence>
<evidence type="ECO:0000256" key="7">
    <source>
        <dbReference type="ARBA" id="ARBA00023136"/>
    </source>
</evidence>
<keyword evidence="6" id="KW-1278">Translocase</keyword>
<dbReference type="EMBL" id="BMCP01000002">
    <property type="protein sequence ID" value="GGE41183.1"/>
    <property type="molecule type" value="Genomic_DNA"/>
</dbReference>
<dbReference type="InterPro" id="IPR015855">
    <property type="entry name" value="ABC_transpr_MalK-like"/>
</dbReference>
<dbReference type="Gene3D" id="2.40.50.140">
    <property type="entry name" value="Nucleic acid-binding proteins"/>
    <property type="match status" value="1"/>
</dbReference>
<dbReference type="PANTHER" id="PTHR43875">
    <property type="entry name" value="MALTODEXTRIN IMPORT ATP-BINDING PROTEIN MSMX"/>
    <property type="match status" value="1"/>
</dbReference>
<dbReference type="FunFam" id="3.40.50.300:FF:000042">
    <property type="entry name" value="Maltose/maltodextrin ABC transporter, ATP-binding protein"/>
    <property type="match status" value="1"/>
</dbReference>
<dbReference type="GO" id="GO:0055052">
    <property type="term" value="C:ATP-binding cassette (ABC) transporter complex, substrate-binding subunit-containing"/>
    <property type="evidence" value="ECO:0007669"/>
    <property type="project" value="TreeGrafter"/>
</dbReference>
<dbReference type="CDD" id="cd03301">
    <property type="entry name" value="ABC_MalK_N"/>
    <property type="match status" value="1"/>
</dbReference>
<accession>A0A8J2VZE1</accession>
<dbReference type="NCBIfam" id="NF008653">
    <property type="entry name" value="PRK11650.1"/>
    <property type="match status" value="1"/>
</dbReference>
<dbReference type="InterPro" id="IPR003593">
    <property type="entry name" value="AAA+_ATPase"/>
</dbReference>
<dbReference type="InterPro" id="IPR012340">
    <property type="entry name" value="NA-bd_OB-fold"/>
</dbReference>
<keyword evidence="4" id="KW-0547">Nucleotide-binding</keyword>
<organism evidence="9 10">
    <name type="scientific">Agaricicola taiwanensis</name>
    <dbReference type="NCBI Taxonomy" id="591372"/>
    <lineage>
        <taxon>Bacteria</taxon>
        <taxon>Pseudomonadati</taxon>
        <taxon>Pseudomonadota</taxon>
        <taxon>Alphaproteobacteria</taxon>
        <taxon>Rhodobacterales</taxon>
        <taxon>Paracoccaceae</taxon>
        <taxon>Agaricicola</taxon>
    </lineage>
</organism>
<dbReference type="PROSITE" id="PS50893">
    <property type="entry name" value="ABC_TRANSPORTER_2"/>
    <property type="match status" value="1"/>
</dbReference>
<dbReference type="GO" id="GO:0005524">
    <property type="term" value="F:ATP binding"/>
    <property type="evidence" value="ECO:0007669"/>
    <property type="project" value="UniProtKB-KW"/>
</dbReference>
<sequence>MATVRLSTLKKVFGTNAPAVDVDELKIENGEFLTLLGPSGCGKSTLLRMLAGLETPTSGRIMFDERIVNELDPAERNIAMVFQNYALYPHMTVAENVGYPLKKRGVPKDERTARIAEIAALLKIDMLLDRKPRQLSGGQQQRVALGRAMIRNPAVYLFDEPLSNLDAALRSYMRNELIRLHAKLRGTMVFVTHDQVEAMTMSTRIAVMEAGCIQQLATPDEIYERPATKFVAGFVGTPAMNFIEAEVVPDGATARIKAGDFTLDVTQPDGMTAPLQGPLTLGIRPEHILLGQGTDKAEITVVESLGNEQIITIDTGRRELVLRSTSGEKHRIGEHVTYALRPDRLHFFAADTGRRIGPN</sequence>
<evidence type="ECO:0000313" key="10">
    <source>
        <dbReference type="Proteomes" id="UP000602745"/>
    </source>
</evidence>
<reference evidence="9" key="1">
    <citation type="journal article" date="2014" name="Int. J. Syst. Evol. Microbiol.">
        <title>Complete genome sequence of Corynebacterium casei LMG S-19264T (=DSM 44701T), isolated from a smear-ripened cheese.</title>
        <authorList>
            <consortium name="US DOE Joint Genome Institute (JGI-PGF)"/>
            <person name="Walter F."/>
            <person name="Albersmeier A."/>
            <person name="Kalinowski J."/>
            <person name="Ruckert C."/>
        </authorList>
    </citation>
    <scope>NUCLEOTIDE SEQUENCE</scope>
    <source>
        <strain evidence="9">CCM 7684</strain>
    </source>
</reference>
<dbReference type="PROSITE" id="PS00211">
    <property type="entry name" value="ABC_TRANSPORTER_1"/>
    <property type="match status" value="1"/>
</dbReference>
<keyword evidence="7" id="KW-0472">Membrane</keyword>
<dbReference type="InterPro" id="IPR047641">
    <property type="entry name" value="ABC_transpr_MalK/UgpC-like"/>
</dbReference>
<keyword evidence="2" id="KW-0813">Transport</keyword>